<dbReference type="PANTHER" id="PTHR46033:SF8">
    <property type="entry name" value="PROTEIN MAINTENANCE OF MERISTEMS-LIKE"/>
    <property type="match status" value="1"/>
</dbReference>
<comment type="caution">
    <text evidence="2">The sequence shown here is derived from an EMBL/GenBank/DDBJ whole genome shotgun (WGS) entry which is preliminary data.</text>
</comment>
<dbReference type="PANTHER" id="PTHR46033">
    <property type="entry name" value="PROTEIN MAIN-LIKE 2"/>
    <property type="match status" value="1"/>
</dbReference>
<dbReference type="Pfam" id="PF10536">
    <property type="entry name" value="PMD"/>
    <property type="match status" value="1"/>
</dbReference>
<evidence type="ECO:0000259" key="1">
    <source>
        <dbReference type="Pfam" id="PF10536"/>
    </source>
</evidence>
<feature type="domain" description="Aminotransferase-like plant mobile" evidence="1">
    <location>
        <begin position="1"/>
        <end position="131"/>
    </location>
</feature>
<protein>
    <recommendedName>
        <fullName evidence="1">Aminotransferase-like plant mobile domain-containing protein</fullName>
    </recommendedName>
</protein>
<evidence type="ECO:0000313" key="2">
    <source>
        <dbReference type="EMBL" id="KAK5793642.1"/>
    </source>
</evidence>
<reference evidence="2 3" key="1">
    <citation type="submission" date="2023-03" db="EMBL/GenBank/DDBJ databases">
        <title>WGS of Gossypium arboreum.</title>
        <authorList>
            <person name="Yu D."/>
        </authorList>
    </citation>
    <scope>NUCLEOTIDE SEQUENCE [LARGE SCALE GENOMIC DNA]</scope>
    <source>
        <tissue evidence="2">Leaf</tissue>
    </source>
</reference>
<dbReference type="InterPro" id="IPR044824">
    <property type="entry name" value="MAIN-like"/>
</dbReference>
<dbReference type="EMBL" id="JARKNE010000010">
    <property type="protein sequence ID" value="KAK5793642.1"/>
    <property type="molecule type" value="Genomic_DNA"/>
</dbReference>
<evidence type="ECO:0000313" key="3">
    <source>
        <dbReference type="Proteomes" id="UP001358586"/>
    </source>
</evidence>
<gene>
    <name evidence="2" type="ORF">PVK06_034794</name>
</gene>
<sequence>MALLELLVDRSVVIESIQSGDWGVICLDLLGEFPETIYRGWIKRAWIRKTFVELVKDSIEVQREQYARAYILQIIRGILMLDKSRNFVYLRWLPKLVSFREAGELSWKSAVLVTLYQEMCRAKQPVKIKIDVSFYYYNHGFGSDFYFYVLERTTYIHSYS</sequence>
<accession>A0ABR0NF75</accession>
<keyword evidence="3" id="KW-1185">Reference proteome</keyword>
<dbReference type="InterPro" id="IPR019557">
    <property type="entry name" value="AminoTfrase-like_pln_mobile"/>
</dbReference>
<dbReference type="Proteomes" id="UP001358586">
    <property type="component" value="Chromosome 10"/>
</dbReference>
<proteinExistence type="predicted"/>
<name>A0ABR0NF75_GOSAR</name>
<organism evidence="2 3">
    <name type="scientific">Gossypium arboreum</name>
    <name type="common">Tree cotton</name>
    <name type="synonym">Gossypium nanking</name>
    <dbReference type="NCBI Taxonomy" id="29729"/>
    <lineage>
        <taxon>Eukaryota</taxon>
        <taxon>Viridiplantae</taxon>
        <taxon>Streptophyta</taxon>
        <taxon>Embryophyta</taxon>
        <taxon>Tracheophyta</taxon>
        <taxon>Spermatophyta</taxon>
        <taxon>Magnoliopsida</taxon>
        <taxon>eudicotyledons</taxon>
        <taxon>Gunneridae</taxon>
        <taxon>Pentapetalae</taxon>
        <taxon>rosids</taxon>
        <taxon>malvids</taxon>
        <taxon>Malvales</taxon>
        <taxon>Malvaceae</taxon>
        <taxon>Malvoideae</taxon>
        <taxon>Gossypium</taxon>
    </lineage>
</organism>